<reference evidence="7 8" key="1">
    <citation type="submission" date="2020-08" db="EMBL/GenBank/DDBJ databases">
        <title>Genomic Encyclopedia of Type Strains, Phase IV (KMG-IV): sequencing the most valuable type-strain genomes for metagenomic binning, comparative biology and taxonomic classification.</title>
        <authorList>
            <person name="Goeker M."/>
        </authorList>
    </citation>
    <scope>NUCLEOTIDE SEQUENCE [LARGE SCALE GENOMIC DNA]</scope>
    <source>
        <strain evidence="7 8">DSM 25620</strain>
    </source>
</reference>
<dbReference type="Gene3D" id="3.60.15.10">
    <property type="entry name" value="Ribonuclease Z/Hydroxyacylglutathione hydrolase-like"/>
    <property type="match status" value="1"/>
</dbReference>
<dbReference type="PANTHER" id="PTHR42978">
    <property type="entry name" value="QUORUM-QUENCHING LACTONASE YTNP-RELATED-RELATED"/>
    <property type="match status" value="1"/>
</dbReference>
<accession>A0A7W8EQR0</accession>
<evidence type="ECO:0000256" key="5">
    <source>
        <dbReference type="SAM" id="SignalP"/>
    </source>
</evidence>
<evidence type="ECO:0000259" key="6">
    <source>
        <dbReference type="SMART" id="SM00849"/>
    </source>
</evidence>
<name>A0A7W8EQR0_9HYPH</name>
<comment type="similarity">
    <text evidence="1">Belongs to the metallo-beta-lactamase superfamily.</text>
</comment>
<dbReference type="SUPFAM" id="SSF56281">
    <property type="entry name" value="Metallo-hydrolase/oxidoreductase"/>
    <property type="match status" value="1"/>
</dbReference>
<evidence type="ECO:0000313" key="7">
    <source>
        <dbReference type="EMBL" id="MBB5091682.1"/>
    </source>
</evidence>
<dbReference type="GO" id="GO:0016787">
    <property type="term" value="F:hydrolase activity"/>
    <property type="evidence" value="ECO:0007669"/>
    <property type="project" value="UniProtKB-KW"/>
</dbReference>
<dbReference type="RefSeq" id="WP_151159675.1">
    <property type="nucleotide sequence ID" value="NZ_JACHIL010000003.1"/>
</dbReference>
<dbReference type="PANTHER" id="PTHR42978:SF6">
    <property type="entry name" value="QUORUM-QUENCHING LACTONASE YTNP-RELATED"/>
    <property type="match status" value="1"/>
</dbReference>
<dbReference type="GO" id="GO:0046872">
    <property type="term" value="F:metal ion binding"/>
    <property type="evidence" value="ECO:0007669"/>
    <property type="project" value="UniProtKB-KW"/>
</dbReference>
<dbReference type="PROSITE" id="PS51318">
    <property type="entry name" value="TAT"/>
    <property type="match status" value="1"/>
</dbReference>
<feature type="chain" id="PRO_5030904762" evidence="5">
    <location>
        <begin position="22"/>
        <end position="325"/>
    </location>
</feature>
<keyword evidence="5" id="KW-0732">Signal</keyword>
<evidence type="ECO:0000256" key="2">
    <source>
        <dbReference type="ARBA" id="ARBA00022723"/>
    </source>
</evidence>
<feature type="signal peptide" evidence="5">
    <location>
        <begin position="1"/>
        <end position="21"/>
    </location>
</feature>
<feature type="domain" description="Metallo-beta-lactamase" evidence="6">
    <location>
        <begin position="97"/>
        <end position="298"/>
    </location>
</feature>
<organism evidence="7 8">
    <name type="scientific">Pseudochrobactrum saccharolyticum</name>
    <dbReference type="NCBI Taxonomy" id="354352"/>
    <lineage>
        <taxon>Bacteria</taxon>
        <taxon>Pseudomonadati</taxon>
        <taxon>Pseudomonadota</taxon>
        <taxon>Alphaproteobacteria</taxon>
        <taxon>Hyphomicrobiales</taxon>
        <taxon>Brucellaceae</taxon>
        <taxon>Pseudochrobactrum</taxon>
    </lineage>
</organism>
<evidence type="ECO:0000256" key="1">
    <source>
        <dbReference type="ARBA" id="ARBA00007749"/>
    </source>
</evidence>
<keyword evidence="3 7" id="KW-0378">Hydrolase</keyword>
<dbReference type="Proteomes" id="UP000531231">
    <property type="component" value="Unassembled WGS sequence"/>
</dbReference>
<proteinExistence type="inferred from homology"/>
<dbReference type="Pfam" id="PF00753">
    <property type="entry name" value="Lactamase_B"/>
    <property type="match status" value="1"/>
</dbReference>
<dbReference type="InterPro" id="IPR001279">
    <property type="entry name" value="Metallo-B-lactamas"/>
</dbReference>
<dbReference type="CDD" id="cd07720">
    <property type="entry name" value="OPHC2-like_MBL-fold"/>
    <property type="match status" value="1"/>
</dbReference>
<keyword evidence="8" id="KW-1185">Reference proteome</keyword>
<protein>
    <submittedName>
        <fullName evidence="7">Glyoxylase-like metal-dependent hydrolase (Beta-lactamase superfamily II)</fullName>
    </submittedName>
</protein>
<evidence type="ECO:0000256" key="4">
    <source>
        <dbReference type="ARBA" id="ARBA00022833"/>
    </source>
</evidence>
<comment type="caution">
    <text evidence="7">The sequence shown here is derived from an EMBL/GenBank/DDBJ whole genome shotgun (WGS) entry which is preliminary data.</text>
</comment>
<dbReference type="InterPro" id="IPR051013">
    <property type="entry name" value="MBL_superfamily_lactonases"/>
</dbReference>
<sequence>MSLTRRNIFSLATAATLTGLAAPQILTRAAFADVPLSGVSSPGFHRFMLGDFQITVLLDGLRAGEAPQKTYAINQPEEAVADLLKANLLPADRFVNGFTPTLINTGSELILFDTGMGAAARENGQGKLPAMIEAAGYKPEQITIVVLTHFHPDHIGGLMENGAPAFANARYITGQAEYDFWTSPDRAGTPAEGVQKIVLANVKPLADKTSFLKDGDAVVSGITALAAFGHTPGHMAFRVESGGKQIILIADTANHFVITLQRPEWHVVFDADKEMAAATRKRIFDMIASERLPFIGYHMPFPAIGYLQAMDQGYRYVPESYQLDL</sequence>
<evidence type="ECO:0000313" key="8">
    <source>
        <dbReference type="Proteomes" id="UP000531231"/>
    </source>
</evidence>
<dbReference type="InterPro" id="IPR036866">
    <property type="entry name" value="RibonucZ/Hydroxyglut_hydro"/>
</dbReference>
<dbReference type="SMART" id="SM00849">
    <property type="entry name" value="Lactamase_B"/>
    <property type="match status" value="1"/>
</dbReference>
<evidence type="ECO:0000256" key="3">
    <source>
        <dbReference type="ARBA" id="ARBA00022801"/>
    </source>
</evidence>
<keyword evidence="2" id="KW-0479">Metal-binding</keyword>
<dbReference type="AlphaFoldDB" id="A0A7W8EQR0"/>
<dbReference type="InterPro" id="IPR006311">
    <property type="entry name" value="TAT_signal"/>
</dbReference>
<dbReference type="EMBL" id="JACHIL010000003">
    <property type="protein sequence ID" value="MBB5091682.1"/>
    <property type="molecule type" value="Genomic_DNA"/>
</dbReference>
<gene>
    <name evidence="7" type="ORF">HNQ68_002223</name>
</gene>
<keyword evidence="4" id="KW-0862">Zinc</keyword>